<evidence type="ECO:0000313" key="8">
    <source>
        <dbReference type="Proteomes" id="UP000247810"/>
    </source>
</evidence>
<name>A0A319ES51_9EURO</name>
<dbReference type="SMART" id="SM00066">
    <property type="entry name" value="GAL4"/>
    <property type="match status" value="1"/>
</dbReference>
<keyword evidence="3" id="KW-0804">Transcription</keyword>
<evidence type="ECO:0000259" key="6">
    <source>
        <dbReference type="PROSITE" id="PS50048"/>
    </source>
</evidence>
<dbReference type="AlphaFoldDB" id="A0A319ES51"/>
<dbReference type="GO" id="GO:0000981">
    <property type="term" value="F:DNA-binding transcription factor activity, RNA polymerase II-specific"/>
    <property type="evidence" value="ECO:0007669"/>
    <property type="project" value="InterPro"/>
</dbReference>
<evidence type="ECO:0000256" key="1">
    <source>
        <dbReference type="ARBA" id="ARBA00023015"/>
    </source>
</evidence>
<evidence type="ECO:0000256" key="2">
    <source>
        <dbReference type="ARBA" id="ARBA00023125"/>
    </source>
</evidence>
<feature type="domain" description="Zn(2)-C6 fungal-type" evidence="6">
    <location>
        <begin position="20"/>
        <end position="50"/>
    </location>
</feature>
<proteinExistence type="predicted"/>
<dbReference type="PANTHER" id="PTHR37534">
    <property type="entry name" value="TRANSCRIPTIONAL ACTIVATOR PROTEIN UGA3"/>
    <property type="match status" value="1"/>
</dbReference>
<evidence type="ECO:0000256" key="3">
    <source>
        <dbReference type="ARBA" id="ARBA00023163"/>
    </source>
</evidence>
<feature type="compositionally biased region" description="Polar residues" evidence="5">
    <location>
        <begin position="174"/>
        <end position="186"/>
    </location>
</feature>
<dbReference type="STRING" id="1448320.A0A319ES51"/>
<feature type="compositionally biased region" description="Basic and acidic residues" evidence="5">
    <location>
        <begin position="142"/>
        <end position="151"/>
    </location>
</feature>
<dbReference type="GO" id="GO:0005634">
    <property type="term" value="C:nucleus"/>
    <property type="evidence" value="ECO:0007669"/>
    <property type="project" value="TreeGrafter"/>
</dbReference>
<evidence type="ECO:0000256" key="5">
    <source>
        <dbReference type="SAM" id="MobiDB-lite"/>
    </source>
</evidence>
<keyword evidence="4" id="KW-0539">Nucleus</keyword>
<dbReference type="Pfam" id="PF00172">
    <property type="entry name" value="Zn_clus"/>
    <property type="match status" value="1"/>
</dbReference>
<dbReference type="OrthoDB" id="4475584at2759"/>
<dbReference type="GO" id="GO:0045944">
    <property type="term" value="P:positive regulation of transcription by RNA polymerase II"/>
    <property type="evidence" value="ECO:0007669"/>
    <property type="project" value="TreeGrafter"/>
</dbReference>
<protein>
    <recommendedName>
        <fullName evidence="6">Zn(2)-C6 fungal-type domain-containing protein</fullName>
    </recommendedName>
</protein>
<gene>
    <name evidence="7" type="ORF">BO71DRAFT_245939</name>
</gene>
<dbReference type="PROSITE" id="PS50048">
    <property type="entry name" value="ZN2_CY6_FUNGAL_2"/>
    <property type="match status" value="1"/>
</dbReference>
<dbReference type="InterPro" id="IPR001138">
    <property type="entry name" value="Zn2Cys6_DnaBD"/>
</dbReference>
<dbReference type="CDD" id="cd00067">
    <property type="entry name" value="GAL4"/>
    <property type="match status" value="1"/>
</dbReference>
<dbReference type="GO" id="GO:0008270">
    <property type="term" value="F:zinc ion binding"/>
    <property type="evidence" value="ECO:0007669"/>
    <property type="project" value="InterPro"/>
</dbReference>
<dbReference type="VEuPathDB" id="FungiDB:BO71DRAFT_245939"/>
<sequence length="648" mass="72668">MADNNGDNKPTPKFTRCRTGCLRCRTRRRKCDEGKPHCRNCIEKNLVCQYGVQVTFLPKNTFTVADEELRMPRGKKRTRNHKYQFVQEDPLVTQKDTTIDISAEEESPSSPIAGSRRARSKSVSWGTTVVDGSEAGASPQEGRFESDKSDVVADNYGSDTAQVQEDDLPYDYGSPTTHASSPVVNSGFNDRDKSAVNGLLALGAGDAANGVFAVPETPIYEPIRSNIGIFSMVPGDHRRVKNTVASTLQPGPIENFAAESTGRLGCSVGILADTMTDARKLELLRHYRYQVAPWLDICDLNHPFGITAVQMASGSEQLMTALLKLSEACDTHQVSNCEKGFSPAEPRSMNWQNDSYLTFDTPEVALRLVLQELEYLVSEIPRAWRGIRNYDFKEMGTLAQHAFNTDIRSSTYWMFLRVDLSVALANDITVQIQLPLGPIPNLALLSRAEETRERVLTYSHVLLWLCAKALMVYHRQAGPELPEVPHQLLSDWLQVFEELDQWYRLRPQEFQPIVDMENEDQYPQTGSGFPMLLFANGAGAFCNQLYHTAMMLLLQCKPRTALLNLQTSALSPLWHSRRICGIALNNDGRECWDPCLLASLLVAARSMTHESQQQEILGGFEHIRTITGWGLGEYLVQLHEDWSFLNDL</sequence>
<feature type="region of interest" description="Disordered" evidence="5">
    <location>
        <begin position="95"/>
        <end position="186"/>
    </location>
</feature>
<dbReference type="Proteomes" id="UP000247810">
    <property type="component" value="Unassembled WGS sequence"/>
</dbReference>
<reference evidence="7 8" key="1">
    <citation type="submission" date="2018-02" db="EMBL/GenBank/DDBJ databases">
        <title>The genomes of Aspergillus section Nigri reveals drivers in fungal speciation.</title>
        <authorList>
            <consortium name="DOE Joint Genome Institute"/>
            <person name="Vesth T.C."/>
            <person name="Nybo J."/>
            <person name="Theobald S."/>
            <person name="Brandl J."/>
            <person name="Frisvad J.C."/>
            <person name="Nielsen K.F."/>
            <person name="Lyhne E.K."/>
            <person name="Kogle M.E."/>
            <person name="Kuo A."/>
            <person name="Riley R."/>
            <person name="Clum A."/>
            <person name="Nolan M."/>
            <person name="Lipzen A."/>
            <person name="Salamov A."/>
            <person name="Henrissat B."/>
            <person name="Wiebenga A."/>
            <person name="De vries R.P."/>
            <person name="Grigoriev I.V."/>
            <person name="Mortensen U.H."/>
            <person name="Andersen M.R."/>
            <person name="Baker S.E."/>
        </authorList>
    </citation>
    <scope>NUCLEOTIDE SEQUENCE [LARGE SCALE GENOMIC DNA]</scope>
    <source>
        <strain evidence="7 8">CBS 707.79</strain>
    </source>
</reference>
<dbReference type="InterPro" id="IPR036864">
    <property type="entry name" value="Zn2-C6_fun-type_DNA-bd_sf"/>
</dbReference>
<dbReference type="PROSITE" id="PS00463">
    <property type="entry name" value="ZN2_CY6_FUNGAL_1"/>
    <property type="match status" value="1"/>
</dbReference>
<keyword evidence="1" id="KW-0805">Transcription regulation</keyword>
<dbReference type="Gene3D" id="4.10.240.10">
    <property type="entry name" value="Zn(2)-C6 fungal-type DNA-binding domain"/>
    <property type="match status" value="1"/>
</dbReference>
<dbReference type="SUPFAM" id="SSF57701">
    <property type="entry name" value="Zn2/Cys6 DNA-binding domain"/>
    <property type="match status" value="1"/>
</dbReference>
<accession>A0A319ES51</accession>
<keyword evidence="2" id="KW-0238">DNA-binding</keyword>
<dbReference type="GO" id="GO:0000976">
    <property type="term" value="F:transcription cis-regulatory region binding"/>
    <property type="evidence" value="ECO:0007669"/>
    <property type="project" value="TreeGrafter"/>
</dbReference>
<keyword evidence="8" id="KW-1185">Reference proteome</keyword>
<organism evidence="7 8">
    <name type="scientific">Aspergillus ellipticus CBS 707.79</name>
    <dbReference type="NCBI Taxonomy" id="1448320"/>
    <lineage>
        <taxon>Eukaryota</taxon>
        <taxon>Fungi</taxon>
        <taxon>Dikarya</taxon>
        <taxon>Ascomycota</taxon>
        <taxon>Pezizomycotina</taxon>
        <taxon>Eurotiomycetes</taxon>
        <taxon>Eurotiomycetidae</taxon>
        <taxon>Eurotiales</taxon>
        <taxon>Aspergillaceae</taxon>
        <taxon>Aspergillus</taxon>
        <taxon>Aspergillus subgen. Circumdati</taxon>
    </lineage>
</organism>
<evidence type="ECO:0000256" key="4">
    <source>
        <dbReference type="ARBA" id="ARBA00023242"/>
    </source>
</evidence>
<evidence type="ECO:0000313" key="7">
    <source>
        <dbReference type="EMBL" id="PYH93792.1"/>
    </source>
</evidence>
<dbReference type="EMBL" id="KZ825885">
    <property type="protein sequence ID" value="PYH93792.1"/>
    <property type="molecule type" value="Genomic_DNA"/>
</dbReference>
<dbReference type="PANTHER" id="PTHR37534:SF24">
    <property type="entry name" value="MISCELLANEOUS ZN(II)2CYS6 TRANSCRIPTION FACTOR (EUROFUNG)-RELATED"/>
    <property type="match status" value="1"/>
</dbReference>